<evidence type="ECO:0000256" key="4">
    <source>
        <dbReference type="ARBA" id="ARBA00022776"/>
    </source>
</evidence>
<feature type="compositionally biased region" description="Low complexity" evidence="8">
    <location>
        <begin position="16"/>
        <end position="26"/>
    </location>
</feature>
<feature type="coiled-coil region" evidence="7">
    <location>
        <begin position="81"/>
        <end position="108"/>
    </location>
</feature>
<keyword evidence="4" id="KW-0498">Mitosis</keyword>
<dbReference type="GO" id="GO:0051315">
    <property type="term" value="P:attachment of mitotic spindle microtubules to kinetochore"/>
    <property type="evidence" value="ECO:0007669"/>
    <property type="project" value="TreeGrafter"/>
</dbReference>
<keyword evidence="10" id="KW-1185">Reference proteome</keyword>
<gene>
    <name evidence="9" type="ORF">FRX31_020895</name>
</gene>
<dbReference type="Proteomes" id="UP000554482">
    <property type="component" value="Unassembled WGS sequence"/>
</dbReference>
<comment type="subcellular location">
    <subcellularLocation>
        <location evidence="1">Nucleus</location>
    </subcellularLocation>
</comment>
<keyword evidence="7" id="KW-0175">Coiled coil</keyword>
<keyword evidence="5" id="KW-0539">Nucleus</keyword>
<evidence type="ECO:0000256" key="7">
    <source>
        <dbReference type="SAM" id="Coils"/>
    </source>
</evidence>
<dbReference type="InterPro" id="IPR008672">
    <property type="entry name" value="Mad1"/>
</dbReference>
<evidence type="ECO:0000256" key="3">
    <source>
        <dbReference type="ARBA" id="ARBA00022618"/>
    </source>
</evidence>
<accession>A0A7J6VY56</accession>
<protein>
    <submittedName>
        <fullName evidence="9">Mitotic spindle checkpoint protein MAD1</fullName>
    </submittedName>
</protein>
<dbReference type="GO" id="GO:0000776">
    <property type="term" value="C:kinetochore"/>
    <property type="evidence" value="ECO:0007669"/>
    <property type="project" value="TreeGrafter"/>
</dbReference>
<comment type="caution">
    <text evidence="9">The sequence shown here is derived from an EMBL/GenBank/DDBJ whole genome shotgun (WGS) entry which is preliminary data.</text>
</comment>
<evidence type="ECO:0000256" key="6">
    <source>
        <dbReference type="ARBA" id="ARBA00023306"/>
    </source>
</evidence>
<dbReference type="PANTHER" id="PTHR23168:SF0">
    <property type="entry name" value="MITOTIC SPINDLE ASSEMBLY CHECKPOINT PROTEIN MAD1"/>
    <property type="match status" value="1"/>
</dbReference>
<dbReference type="EMBL" id="JABWDY010025349">
    <property type="protein sequence ID" value="KAF5189518.1"/>
    <property type="molecule type" value="Genomic_DNA"/>
</dbReference>
<sequence>MILRTPPPRKRRAMDSSPSSSNQQQQLEIAPPFDHPSSGGGGGRRLVIYEDPDTPLHRGSTHNHPPSDQMICTYQCRQMVKAEFLDAFESAEKQVKDYQSQLEALTLQLQKSGFLFTFKHLLHILYNIILVSQSFIFL</sequence>
<feature type="region of interest" description="Disordered" evidence="8">
    <location>
        <begin position="1"/>
        <end position="67"/>
    </location>
</feature>
<proteinExistence type="inferred from homology"/>
<dbReference type="AlphaFoldDB" id="A0A7J6VY56"/>
<dbReference type="OrthoDB" id="1910180at2759"/>
<dbReference type="GO" id="GO:0051301">
    <property type="term" value="P:cell division"/>
    <property type="evidence" value="ECO:0007669"/>
    <property type="project" value="UniProtKB-KW"/>
</dbReference>
<evidence type="ECO:0000313" key="9">
    <source>
        <dbReference type="EMBL" id="KAF5189518.1"/>
    </source>
</evidence>
<evidence type="ECO:0000256" key="2">
    <source>
        <dbReference type="ARBA" id="ARBA00008029"/>
    </source>
</evidence>
<dbReference type="GO" id="GO:0007094">
    <property type="term" value="P:mitotic spindle assembly checkpoint signaling"/>
    <property type="evidence" value="ECO:0007669"/>
    <property type="project" value="InterPro"/>
</dbReference>
<dbReference type="GO" id="GO:0072686">
    <property type="term" value="C:mitotic spindle"/>
    <property type="evidence" value="ECO:0007669"/>
    <property type="project" value="TreeGrafter"/>
</dbReference>
<reference evidence="9 10" key="1">
    <citation type="submission" date="2020-06" db="EMBL/GenBank/DDBJ databases">
        <title>Transcriptomic and genomic resources for Thalictrum thalictroides and T. hernandezii: Facilitating candidate gene discovery in an emerging model plant lineage.</title>
        <authorList>
            <person name="Arias T."/>
            <person name="Riano-Pachon D.M."/>
            <person name="Di Stilio V.S."/>
        </authorList>
    </citation>
    <scope>NUCLEOTIDE SEQUENCE [LARGE SCALE GENOMIC DNA]</scope>
    <source>
        <strain evidence="10">cv. WT478/WT964</strain>
        <tissue evidence="9">Leaves</tissue>
    </source>
</reference>
<evidence type="ECO:0000313" key="10">
    <source>
        <dbReference type="Proteomes" id="UP000554482"/>
    </source>
</evidence>
<keyword evidence="6" id="KW-0131">Cell cycle</keyword>
<evidence type="ECO:0000256" key="8">
    <source>
        <dbReference type="SAM" id="MobiDB-lite"/>
    </source>
</evidence>
<dbReference type="GO" id="GO:0005635">
    <property type="term" value="C:nuclear envelope"/>
    <property type="evidence" value="ECO:0007669"/>
    <property type="project" value="TreeGrafter"/>
</dbReference>
<evidence type="ECO:0000256" key="5">
    <source>
        <dbReference type="ARBA" id="ARBA00023242"/>
    </source>
</evidence>
<name>A0A7J6VY56_THATH</name>
<dbReference type="PANTHER" id="PTHR23168">
    <property type="entry name" value="MITOTIC SPINDLE ASSEMBLY CHECKPOINT PROTEIN MAD1 MITOTIC ARREST DEFICIENT-LIKE PROTEIN 1"/>
    <property type="match status" value="1"/>
</dbReference>
<evidence type="ECO:0000256" key="1">
    <source>
        <dbReference type="ARBA" id="ARBA00004123"/>
    </source>
</evidence>
<organism evidence="9 10">
    <name type="scientific">Thalictrum thalictroides</name>
    <name type="common">Rue-anemone</name>
    <name type="synonym">Anemone thalictroides</name>
    <dbReference type="NCBI Taxonomy" id="46969"/>
    <lineage>
        <taxon>Eukaryota</taxon>
        <taxon>Viridiplantae</taxon>
        <taxon>Streptophyta</taxon>
        <taxon>Embryophyta</taxon>
        <taxon>Tracheophyta</taxon>
        <taxon>Spermatophyta</taxon>
        <taxon>Magnoliopsida</taxon>
        <taxon>Ranunculales</taxon>
        <taxon>Ranunculaceae</taxon>
        <taxon>Thalictroideae</taxon>
        <taxon>Thalictrum</taxon>
    </lineage>
</organism>
<keyword evidence="3" id="KW-0132">Cell division</keyword>
<comment type="similarity">
    <text evidence="2">Belongs to the MAD1 family.</text>
</comment>